<feature type="compositionally biased region" description="Acidic residues" evidence="1">
    <location>
        <begin position="1"/>
        <end position="13"/>
    </location>
</feature>
<proteinExistence type="predicted"/>
<accession>A0ABQ3XTB8</accession>
<evidence type="ECO:0000313" key="2">
    <source>
        <dbReference type="EMBL" id="GID61761.1"/>
    </source>
</evidence>
<protein>
    <submittedName>
        <fullName evidence="2">Uncharacterized protein</fullName>
    </submittedName>
</protein>
<keyword evidence="3" id="KW-1185">Reference proteome</keyword>
<organism evidence="2 3">
    <name type="scientific">Actinoplanes couchii</name>
    <dbReference type="NCBI Taxonomy" id="403638"/>
    <lineage>
        <taxon>Bacteria</taxon>
        <taxon>Bacillati</taxon>
        <taxon>Actinomycetota</taxon>
        <taxon>Actinomycetes</taxon>
        <taxon>Micromonosporales</taxon>
        <taxon>Micromonosporaceae</taxon>
        <taxon>Actinoplanes</taxon>
    </lineage>
</organism>
<feature type="region of interest" description="Disordered" evidence="1">
    <location>
        <begin position="1"/>
        <end position="23"/>
    </location>
</feature>
<dbReference type="RefSeq" id="WP_203810031.1">
    <property type="nucleotide sequence ID" value="NZ_BAAAQE010000017.1"/>
</dbReference>
<sequence length="89" mass="10140">MTSVSADEDWTEEEPSRPFEPWLDDYMNSTATVDALGALGSRCRDAADRLVSELLADPNDPAARSRFTRTLGFLIFDSYRLDGWEEYEK</sequence>
<dbReference type="EMBL" id="BOMG01000136">
    <property type="protein sequence ID" value="GID61761.1"/>
    <property type="molecule type" value="Genomic_DNA"/>
</dbReference>
<gene>
    <name evidence="2" type="ORF">Aco03nite_101650</name>
</gene>
<comment type="caution">
    <text evidence="2">The sequence shown here is derived from an EMBL/GenBank/DDBJ whole genome shotgun (WGS) entry which is preliminary data.</text>
</comment>
<evidence type="ECO:0000256" key="1">
    <source>
        <dbReference type="SAM" id="MobiDB-lite"/>
    </source>
</evidence>
<dbReference type="Proteomes" id="UP000612282">
    <property type="component" value="Unassembled WGS sequence"/>
</dbReference>
<evidence type="ECO:0000313" key="3">
    <source>
        <dbReference type="Proteomes" id="UP000612282"/>
    </source>
</evidence>
<reference evidence="2 3" key="1">
    <citation type="submission" date="2021-01" db="EMBL/GenBank/DDBJ databases">
        <title>Whole genome shotgun sequence of Actinoplanes couchii NBRC 106145.</title>
        <authorList>
            <person name="Komaki H."/>
            <person name="Tamura T."/>
        </authorList>
    </citation>
    <scope>NUCLEOTIDE SEQUENCE [LARGE SCALE GENOMIC DNA]</scope>
    <source>
        <strain evidence="2 3">NBRC 106145</strain>
    </source>
</reference>
<name>A0ABQ3XTB8_9ACTN</name>